<evidence type="ECO:0000259" key="3">
    <source>
        <dbReference type="Pfam" id="PF07727"/>
    </source>
</evidence>
<organism evidence="4">
    <name type="scientific">Tanacetum cinerariifolium</name>
    <name type="common">Dalmatian daisy</name>
    <name type="synonym">Chrysanthemum cinerariifolium</name>
    <dbReference type="NCBI Taxonomy" id="118510"/>
    <lineage>
        <taxon>Eukaryota</taxon>
        <taxon>Viridiplantae</taxon>
        <taxon>Streptophyta</taxon>
        <taxon>Embryophyta</taxon>
        <taxon>Tracheophyta</taxon>
        <taxon>Spermatophyta</taxon>
        <taxon>Magnoliopsida</taxon>
        <taxon>eudicotyledons</taxon>
        <taxon>Gunneridae</taxon>
        <taxon>Pentapetalae</taxon>
        <taxon>asterids</taxon>
        <taxon>campanulids</taxon>
        <taxon>Asterales</taxon>
        <taxon>Asteraceae</taxon>
        <taxon>Asteroideae</taxon>
        <taxon>Anthemideae</taxon>
        <taxon>Anthemidinae</taxon>
        <taxon>Tanacetum</taxon>
    </lineage>
</organism>
<accession>A0A699H445</accession>
<dbReference type="AlphaFoldDB" id="A0A699H445"/>
<feature type="domain" description="Reverse transcriptase Ty1/copia-type" evidence="3">
    <location>
        <begin position="68"/>
        <end position="172"/>
    </location>
</feature>
<feature type="coiled-coil region" evidence="1">
    <location>
        <begin position="296"/>
        <end position="323"/>
    </location>
</feature>
<evidence type="ECO:0000313" key="4">
    <source>
        <dbReference type="EMBL" id="GEX44599.1"/>
    </source>
</evidence>
<dbReference type="PANTHER" id="PTHR11439">
    <property type="entry name" value="GAG-POL-RELATED RETROTRANSPOSON"/>
    <property type="match status" value="1"/>
</dbReference>
<dbReference type="EMBL" id="BKCJ010108768">
    <property type="protein sequence ID" value="GEX44599.1"/>
    <property type="molecule type" value="Genomic_DNA"/>
</dbReference>
<name>A0A699H445_TANCI</name>
<dbReference type="InterPro" id="IPR013103">
    <property type="entry name" value="RVT_2"/>
</dbReference>
<feature type="region of interest" description="Disordered" evidence="2">
    <location>
        <begin position="506"/>
        <end position="543"/>
    </location>
</feature>
<proteinExistence type="predicted"/>
<sequence>MDKSYAGRASTIQITRSLGTQGYTQEGIDYDEVFTPVAKIEEIRLFLAYASFKDFLVYHMDVKTAFLYDNTFLRGMIDKTLYIKKDKSNSLLVQIYVGDIIFRCIRKEICTEFKKMTHKKFQMSSMRELTFFLGLQVKQKEDGIFISQDKYVKELLSKFGFSDVKTTSTPMHTHKTLIEDEKGEDVDEHLYRSMIGSLMYPTSSRPDFMFAVCACARFQVKPKISHLHVVKRIFRYLKGKVKLGLWYPKDLHFDLMAYTDSDYIGASLDKKSTIGRWKDVWNGMKKLSKDKIETTKTAQAKEIQSLKKRVKRLEKEKSSRTHRLKTSYKVGLSAKVESSTNKESLDDTLMFDADKDLQGEEVVVEYVNAASITTSVTAKKKNQISFDEQEARRLQADINEQERLVEEKAQKALESNNVVIKQWHDVKARIKADYELAQRLRAKEQEQLTDAEKARLFMEFLEKRRKFFAAKRDEEKRNKQIQELFDKEMARINSFVNFRTKLVEESTKKSQGKTTQEIRSKRTGDELDKEKYNKQKVEDDKEKEELKRYGNSQMYLTFCKMLKNLDKDDLEVLWRLVKDRFLKTDPVDDMDSFLLHTLKTMFEHHVEDNLWRNQQGLTKKMYPLTNHTLHQMFNNLKIQVNEECEMTYKLLRLVKKWLKEGYRAN</sequence>
<evidence type="ECO:0000256" key="2">
    <source>
        <dbReference type="SAM" id="MobiDB-lite"/>
    </source>
</evidence>
<protein>
    <recommendedName>
        <fullName evidence="3">Reverse transcriptase Ty1/copia-type domain-containing protein</fullName>
    </recommendedName>
</protein>
<dbReference type="PANTHER" id="PTHR11439:SF509">
    <property type="entry name" value="RNA-DIRECTED DNA POLYMERASE"/>
    <property type="match status" value="1"/>
</dbReference>
<keyword evidence="1" id="KW-0175">Coiled coil</keyword>
<feature type="compositionally biased region" description="Basic and acidic residues" evidence="2">
    <location>
        <begin position="516"/>
        <end position="543"/>
    </location>
</feature>
<evidence type="ECO:0000256" key="1">
    <source>
        <dbReference type="SAM" id="Coils"/>
    </source>
</evidence>
<feature type="coiled-coil region" evidence="1">
    <location>
        <begin position="384"/>
        <end position="478"/>
    </location>
</feature>
<dbReference type="Pfam" id="PF07727">
    <property type="entry name" value="RVT_2"/>
    <property type="match status" value="1"/>
</dbReference>
<reference evidence="4" key="1">
    <citation type="journal article" date="2019" name="Sci. Rep.">
        <title>Draft genome of Tanacetum cinerariifolium, the natural source of mosquito coil.</title>
        <authorList>
            <person name="Yamashiro T."/>
            <person name="Shiraishi A."/>
            <person name="Satake H."/>
            <person name="Nakayama K."/>
        </authorList>
    </citation>
    <scope>NUCLEOTIDE SEQUENCE</scope>
</reference>
<gene>
    <name evidence="4" type="ORF">Tci_316574</name>
</gene>
<comment type="caution">
    <text evidence="4">The sequence shown here is derived from an EMBL/GenBank/DDBJ whole genome shotgun (WGS) entry which is preliminary data.</text>
</comment>